<dbReference type="PATRIC" id="fig|39960.10.peg.2762"/>
<keyword evidence="10" id="KW-1185">Reference proteome</keyword>
<dbReference type="Pfam" id="PF13620">
    <property type="entry name" value="CarboxypepD_reg"/>
    <property type="match status" value="1"/>
</dbReference>
<dbReference type="SUPFAM" id="SSF56935">
    <property type="entry name" value="Porins"/>
    <property type="match status" value="1"/>
</dbReference>
<dbReference type="Pfam" id="PF25183">
    <property type="entry name" value="OMP_b-brl_4"/>
    <property type="match status" value="2"/>
</dbReference>
<dbReference type="Gene3D" id="2.60.40.1120">
    <property type="entry name" value="Carboxypeptidase-like, regulatory domain"/>
    <property type="match status" value="1"/>
</dbReference>
<dbReference type="EMBL" id="JMIX01000015">
    <property type="protein sequence ID" value="KEO89321.1"/>
    <property type="molecule type" value="Genomic_DNA"/>
</dbReference>
<dbReference type="GO" id="GO:0044718">
    <property type="term" value="P:siderophore transmembrane transport"/>
    <property type="evidence" value="ECO:0007669"/>
    <property type="project" value="TreeGrafter"/>
</dbReference>
<evidence type="ECO:0000256" key="6">
    <source>
        <dbReference type="ARBA" id="ARBA00023237"/>
    </source>
</evidence>
<feature type="chain" id="PRO_5001696851" evidence="7">
    <location>
        <begin position="27"/>
        <end position="1151"/>
    </location>
</feature>
<evidence type="ECO:0000256" key="3">
    <source>
        <dbReference type="ARBA" id="ARBA00022452"/>
    </source>
</evidence>
<dbReference type="InterPro" id="IPR036942">
    <property type="entry name" value="Beta-barrel_TonB_sf"/>
</dbReference>
<evidence type="ECO:0000256" key="7">
    <source>
        <dbReference type="SAM" id="SignalP"/>
    </source>
</evidence>
<dbReference type="InterPro" id="IPR008969">
    <property type="entry name" value="CarboxyPept-like_regulatory"/>
</dbReference>
<evidence type="ECO:0000259" key="8">
    <source>
        <dbReference type="Pfam" id="PF25183"/>
    </source>
</evidence>
<dbReference type="InterPro" id="IPR039426">
    <property type="entry name" value="TonB-dep_rcpt-like"/>
</dbReference>
<comment type="caution">
    <text evidence="9">The sequence shown here is derived from an EMBL/GenBank/DDBJ whole genome shotgun (WGS) entry which is preliminary data.</text>
</comment>
<dbReference type="GO" id="GO:0009279">
    <property type="term" value="C:cell outer membrane"/>
    <property type="evidence" value="ECO:0007669"/>
    <property type="project" value="UniProtKB-SubCell"/>
</dbReference>
<dbReference type="PANTHER" id="PTHR30069:SF46">
    <property type="entry name" value="OAR PROTEIN"/>
    <property type="match status" value="1"/>
</dbReference>
<keyword evidence="7" id="KW-0732">Signal</keyword>
<dbReference type="GO" id="GO:0015344">
    <property type="term" value="F:siderophore uptake transmembrane transporter activity"/>
    <property type="evidence" value="ECO:0007669"/>
    <property type="project" value="TreeGrafter"/>
</dbReference>
<proteinExistence type="predicted"/>
<keyword evidence="3" id="KW-1134">Transmembrane beta strand</keyword>
<evidence type="ECO:0000313" key="10">
    <source>
        <dbReference type="Proteomes" id="UP000027866"/>
    </source>
</evidence>
<keyword evidence="5" id="KW-0472">Membrane</keyword>
<reference evidence="9 10" key="1">
    <citation type="submission" date="2014-04" db="EMBL/GenBank/DDBJ databases">
        <title>A comprehensive comparison of genomes of Erythrobacter spp. Strains.</title>
        <authorList>
            <person name="Zheng Q."/>
        </authorList>
    </citation>
    <scope>NUCLEOTIDE SEQUENCE [LARGE SCALE GENOMIC DNA]</scope>
    <source>
        <strain evidence="9 10">DSM 8509</strain>
    </source>
</reference>
<feature type="domain" description="TonB-dependent transporter Oar-like beta-barrel" evidence="8">
    <location>
        <begin position="356"/>
        <end position="1092"/>
    </location>
</feature>
<keyword evidence="6" id="KW-0998">Cell outer membrane</keyword>
<dbReference type="Proteomes" id="UP000027866">
    <property type="component" value="Unassembled WGS sequence"/>
</dbReference>
<dbReference type="SUPFAM" id="SSF49464">
    <property type="entry name" value="Carboxypeptidase regulatory domain-like"/>
    <property type="match status" value="1"/>
</dbReference>
<dbReference type="RefSeq" id="WP_034906770.1">
    <property type="nucleotide sequence ID" value="NZ_CP017057.1"/>
</dbReference>
<accession>A0A074M3X1</accession>
<dbReference type="KEGG" id="elq:Ga0102493_11515"/>
<evidence type="ECO:0000256" key="4">
    <source>
        <dbReference type="ARBA" id="ARBA00022692"/>
    </source>
</evidence>
<dbReference type="Gene3D" id="2.40.170.20">
    <property type="entry name" value="TonB-dependent receptor, beta-barrel domain"/>
    <property type="match status" value="1"/>
</dbReference>
<evidence type="ECO:0000256" key="2">
    <source>
        <dbReference type="ARBA" id="ARBA00022448"/>
    </source>
</evidence>
<name>A0A074M3X1_9SPHN</name>
<dbReference type="InterPro" id="IPR057601">
    <property type="entry name" value="Oar-like_b-barrel"/>
</dbReference>
<dbReference type="AlphaFoldDB" id="A0A074M3X1"/>
<protein>
    <submittedName>
        <fullName evidence="9">Membrane protein</fullName>
    </submittedName>
</protein>
<feature type="domain" description="TonB-dependent transporter Oar-like beta-barrel" evidence="8">
    <location>
        <begin position="245"/>
        <end position="308"/>
    </location>
</feature>
<comment type="subcellular location">
    <subcellularLocation>
        <location evidence="1">Cell outer membrane</location>
        <topology evidence="1">Multi-pass membrane protein</topology>
    </subcellularLocation>
</comment>
<feature type="signal peptide" evidence="7">
    <location>
        <begin position="1"/>
        <end position="26"/>
    </location>
</feature>
<keyword evidence="4" id="KW-0812">Transmembrane</keyword>
<keyword evidence="2" id="KW-0813">Transport</keyword>
<dbReference type="OrthoDB" id="9768147at2"/>
<gene>
    <name evidence="9" type="ORF">EH32_04115</name>
</gene>
<evidence type="ECO:0000256" key="5">
    <source>
        <dbReference type="ARBA" id="ARBA00023136"/>
    </source>
</evidence>
<dbReference type="PANTHER" id="PTHR30069">
    <property type="entry name" value="TONB-DEPENDENT OUTER MEMBRANE RECEPTOR"/>
    <property type="match status" value="1"/>
</dbReference>
<organism evidence="9 10">
    <name type="scientific">Erythrobacter litoralis</name>
    <dbReference type="NCBI Taxonomy" id="39960"/>
    <lineage>
        <taxon>Bacteria</taxon>
        <taxon>Pseudomonadati</taxon>
        <taxon>Pseudomonadota</taxon>
        <taxon>Alphaproteobacteria</taxon>
        <taxon>Sphingomonadales</taxon>
        <taxon>Erythrobacteraceae</taxon>
        <taxon>Erythrobacter/Porphyrobacter group</taxon>
        <taxon>Erythrobacter</taxon>
    </lineage>
</organism>
<sequence>MKIKYLLAASVVSLSAATIVATPAVAQQITSGVEGQVTDETGNALPGATITVTDERTGASRTATSGSGGQFRVVNLQPGGPYSVTVTAPGYEGQTVEDVFTNIGGRQSFSFQLTSGAAETIIVTGARAGATQLAVGPGTAFDSQTLEAFPSITRDIRDIIRIDPRVAIDTANDVDRISCLGGNDRSNTFTVDGIVQADVFGLNGTPFAARNALPLPFDVVDQVSVEFAPFDVEYSEFTGCLVNVVTQAGSNEFHGSAFITYFDDGMLANEVDGRPLQAGSEKRWGATINGPIIKDRLFFSFGYEETDLGDGNDFGPAGGGFANEADFVSQAQFDEFAQIARDVYGQDVGGYPTTLPESSVRYFGRLDWQIADGHRLEGTYQRLEETNVESDTGGQNLTGLNSFEDEGTISDYYSVRLYSEWSDTISTELRLSRAEVGDVQGPFGFGEAQSANPTVRLAVGVTPDGTPAQGTGGVTDQNGLLTTGPGIFRSANQLDTKIDQARFQMNVDAGDGHFLKFGAEINDLEVFNLFAVNATGTLFFRNLDDFRNGIVASGDFSSVFGDLADDLILGDDGDFLGGGTISASPSGDINEAAALFSRRIYSIYAQDEWQATDQLSIIAGIRVQMYDGDAPPANPNFLERYGFTNATSFGRLDTLLLPRLSATYEFDNDGFFSNSRLTGGVGVFSGGDPVVWFSNAFSNNGFNVGEGSTFSAGCAGFTNPDGSFNVLNNGQFTGFPQCAIDEGSAQAAEGLADTQSIDPDIDIPSVVRANIGLVTDFGTETGFFSNWRLNLDYIYSRFNDTLNWVDLSQTPNPSEGLNGFTVDGRPIYDAIDPSNAGCTAQLQGTGGTPPVYTNVNAPCFSTGRDDEIQLTNGPSFDSHVFSAILSKTFESGLFTSGGSTRLNFGYAFTDSNNNRNAGSSTATSSYDVTAAFDRQNPAVSTSNFETRHNITATVNFREEFFDGYDTNIGVFFRARSGLPYSLTFDGGGVFNDSSSGSDNALLYIPTGVNDPNLSPDSDPAAVTALLDYLATSEVGEQCSFNLGESVARNTCNNDWHFDMDLRFSQELPFLGSLTGIANDRVEVFADFANFLNLLDGGWNVLRARGEFVDLVDGDYDDEGRYVIDGFNPDDQNNLAIGPSAWRIQIGARYEF</sequence>
<evidence type="ECO:0000256" key="1">
    <source>
        <dbReference type="ARBA" id="ARBA00004571"/>
    </source>
</evidence>
<evidence type="ECO:0000313" key="9">
    <source>
        <dbReference type="EMBL" id="KEO89321.1"/>
    </source>
</evidence>